<evidence type="ECO:0000313" key="1">
    <source>
        <dbReference type="EMBL" id="OQR74810.1"/>
    </source>
</evidence>
<name>A0A1V9XMS0_9ACAR</name>
<keyword evidence="2" id="KW-1185">Reference proteome</keyword>
<comment type="caution">
    <text evidence="1">The sequence shown here is derived from an EMBL/GenBank/DDBJ whole genome shotgun (WGS) entry which is preliminary data.</text>
</comment>
<dbReference type="AlphaFoldDB" id="A0A1V9XMS0"/>
<dbReference type="EMBL" id="MNPL01007345">
    <property type="protein sequence ID" value="OQR74810.1"/>
    <property type="molecule type" value="Genomic_DNA"/>
</dbReference>
<protein>
    <submittedName>
        <fullName evidence="1">Uncharacterized protein</fullName>
    </submittedName>
</protein>
<sequence length="17" mass="1876">MSSSTMRKPTSFDKSVS</sequence>
<dbReference type="InParanoid" id="A0A1V9XMS0"/>
<organism evidence="1 2">
    <name type="scientific">Tropilaelaps mercedesae</name>
    <dbReference type="NCBI Taxonomy" id="418985"/>
    <lineage>
        <taxon>Eukaryota</taxon>
        <taxon>Metazoa</taxon>
        <taxon>Ecdysozoa</taxon>
        <taxon>Arthropoda</taxon>
        <taxon>Chelicerata</taxon>
        <taxon>Arachnida</taxon>
        <taxon>Acari</taxon>
        <taxon>Parasitiformes</taxon>
        <taxon>Mesostigmata</taxon>
        <taxon>Gamasina</taxon>
        <taxon>Dermanyssoidea</taxon>
        <taxon>Laelapidae</taxon>
        <taxon>Tropilaelaps</taxon>
    </lineage>
</organism>
<gene>
    <name evidence="1" type="ORF">BIW11_03357</name>
</gene>
<accession>A0A1V9XMS0</accession>
<proteinExistence type="predicted"/>
<reference evidence="1 2" key="1">
    <citation type="journal article" date="2017" name="Gigascience">
        <title>Draft genome of the honey bee ectoparasitic mite, Tropilaelaps mercedesae, is shaped by the parasitic life history.</title>
        <authorList>
            <person name="Dong X."/>
            <person name="Armstrong S.D."/>
            <person name="Xia D."/>
            <person name="Makepeace B.L."/>
            <person name="Darby A.C."/>
            <person name="Kadowaki T."/>
        </authorList>
    </citation>
    <scope>NUCLEOTIDE SEQUENCE [LARGE SCALE GENOMIC DNA]</scope>
    <source>
        <strain evidence="1">Wuxi-XJTLU</strain>
    </source>
</reference>
<evidence type="ECO:0000313" key="2">
    <source>
        <dbReference type="Proteomes" id="UP000192247"/>
    </source>
</evidence>
<dbReference type="Proteomes" id="UP000192247">
    <property type="component" value="Unassembled WGS sequence"/>
</dbReference>